<gene>
    <name evidence="7" type="ORF">PGRI_013780</name>
</gene>
<dbReference type="RefSeq" id="XP_040646044.1">
    <property type="nucleotide sequence ID" value="XM_040789091.1"/>
</dbReference>
<organism evidence="7 8">
    <name type="scientific">Penicillium patulum</name>
    <name type="common">Penicillium griseofulvum</name>
    <dbReference type="NCBI Taxonomy" id="5078"/>
    <lineage>
        <taxon>Eukaryota</taxon>
        <taxon>Fungi</taxon>
        <taxon>Dikarya</taxon>
        <taxon>Ascomycota</taxon>
        <taxon>Pezizomycotina</taxon>
        <taxon>Eurotiomycetes</taxon>
        <taxon>Eurotiomycetidae</taxon>
        <taxon>Eurotiales</taxon>
        <taxon>Aspergillaceae</taxon>
        <taxon>Penicillium</taxon>
    </lineage>
</organism>
<dbReference type="PANTHER" id="PTHR36206:SF16">
    <property type="entry name" value="TRANSCRIPTION FACTOR DOMAIN-CONTAINING PROTEIN-RELATED"/>
    <property type="match status" value="1"/>
</dbReference>
<evidence type="ECO:0000256" key="6">
    <source>
        <dbReference type="ARBA" id="ARBA00023242"/>
    </source>
</evidence>
<reference evidence="7 8" key="1">
    <citation type="journal article" date="2016" name="BMC Genomics">
        <title>Genome sequencing and secondary metabolism of the postharvest pathogen Penicillium griseofulvum.</title>
        <authorList>
            <person name="Banani H."/>
            <person name="Marcet-Houben M."/>
            <person name="Ballester A.R."/>
            <person name="Abbruscato P."/>
            <person name="Gonzalez-Candelas L."/>
            <person name="Gabaldon T."/>
            <person name="Spadaro D."/>
        </authorList>
    </citation>
    <scope>NUCLEOTIDE SEQUENCE [LARGE SCALE GENOMIC DNA]</scope>
    <source>
        <strain evidence="7 8">PG3</strain>
    </source>
</reference>
<evidence type="ECO:0000256" key="2">
    <source>
        <dbReference type="ARBA" id="ARBA00022833"/>
    </source>
</evidence>
<proteinExistence type="predicted"/>
<comment type="caution">
    <text evidence="7">The sequence shown here is derived from an EMBL/GenBank/DDBJ whole genome shotgun (WGS) entry which is preliminary data.</text>
</comment>
<keyword evidence="4" id="KW-0238">DNA-binding</keyword>
<keyword evidence="3" id="KW-0805">Transcription regulation</keyword>
<evidence type="ECO:0000313" key="7">
    <source>
        <dbReference type="EMBL" id="KXG47508.1"/>
    </source>
</evidence>
<dbReference type="GO" id="GO:0003677">
    <property type="term" value="F:DNA binding"/>
    <property type="evidence" value="ECO:0007669"/>
    <property type="project" value="UniProtKB-KW"/>
</dbReference>
<evidence type="ECO:0000256" key="1">
    <source>
        <dbReference type="ARBA" id="ARBA00022723"/>
    </source>
</evidence>
<keyword evidence="5" id="KW-0804">Transcription</keyword>
<dbReference type="GO" id="GO:0046872">
    <property type="term" value="F:metal ion binding"/>
    <property type="evidence" value="ECO:0007669"/>
    <property type="project" value="UniProtKB-KW"/>
</dbReference>
<evidence type="ECO:0000256" key="3">
    <source>
        <dbReference type="ARBA" id="ARBA00023015"/>
    </source>
</evidence>
<dbReference type="GeneID" id="63704391"/>
<keyword evidence="8" id="KW-1185">Reference proteome</keyword>
<evidence type="ECO:0000256" key="5">
    <source>
        <dbReference type="ARBA" id="ARBA00023163"/>
    </source>
</evidence>
<accession>A0A135LEV7</accession>
<name>A0A135LEV7_PENPA</name>
<keyword evidence="2" id="KW-0862">Zinc</keyword>
<dbReference type="Proteomes" id="UP000070168">
    <property type="component" value="Unassembled WGS sequence"/>
</dbReference>
<sequence length="221" mass="25653">MNYVFSYMEKEQTSDSQSPLQPPITILRQWKAALDASDFPTESPIIRECTRKLLELYFHTCSIIAETYYSQSESIFDHYTDQFRTIVNLAEGVTEMWKRESQAFSLLFSFDLGITPPMFLAASRCRHPFIRRKAVSLMLQSPFYHGAWQDRYSGLCAQRMIEIEEQNVGIIVDHINVPEDQRIRKVSADLQEEGSQIMMQFTRWPFAPDSPVCTTFVPLIS</sequence>
<protein>
    <submittedName>
        <fullName evidence="7">Uncharacterized protein</fullName>
    </submittedName>
</protein>
<keyword evidence="6" id="KW-0539">Nucleus</keyword>
<evidence type="ECO:0000313" key="8">
    <source>
        <dbReference type="Proteomes" id="UP000070168"/>
    </source>
</evidence>
<dbReference type="OMA" id="TAKSAYH"/>
<dbReference type="InterPro" id="IPR052360">
    <property type="entry name" value="Transcr_Regulatory_Proteins"/>
</dbReference>
<dbReference type="EMBL" id="LHQR01000065">
    <property type="protein sequence ID" value="KXG47508.1"/>
    <property type="molecule type" value="Genomic_DNA"/>
</dbReference>
<dbReference type="OrthoDB" id="2593732at2759"/>
<evidence type="ECO:0000256" key="4">
    <source>
        <dbReference type="ARBA" id="ARBA00023125"/>
    </source>
</evidence>
<dbReference type="AlphaFoldDB" id="A0A135LEV7"/>
<keyword evidence="1" id="KW-0479">Metal-binding</keyword>
<dbReference type="PANTHER" id="PTHR36206">
    <property type="entry name" value="ASPERCRYPTIN BIOSYNTHESIS CLUSTER-SPECIFIC TRANSCRIPTION REGULATOR ATNN-RELATED"/>
    <property type="match status" value="1"/>
</dbReference>
<dbReference type="STRING" id="5078.A0A135LEV7"/>